<reference evidence="2 3" key="1">
    <citation type="submission" date="2020-06" db="EMBL/GenBank/DDBJ databases">
        <title>Transcriptomic and genomic resources for Thalictrum thalictroides and T. hernandezii: Facilitating candidate gene discovery in an emerging model plant lineage.</title>
        <authorList>
            <person name="Arias T."/>
            <person name="Riano-Pachon D.M."/>
            <person name="Di Stilio V.S."/>
        </authorList>
    </citation>
    <scope>NUCLEOTIDE SEQUENCE [LARGE SCALE GENOMIC DNA]</scope>
    <source>
        <strain evidence="3">cv. WT478/WT964</strain>
        <tissue evidence="2">Leaves</tissue>
    </source>
</reference>
<gene>
    <name evidence="2" type="ORF">FRX31_033299</name>
</gene>
<keyword evidence="3" id="KW-1185">Reference proteome</keyword>
<protein>
    <submittedName>
        <fullName evidence="2">Heat-inducible transcription repressor</fullName>
    </submittedName>
</protein>
<comment type="caution">
    <text evidence="2">The sequence shown here is derived from an EMBL/GenBank/DDBJ whole genome shotgun (WGS) entry which is preliminary data.</text>
</comment>
<feature type="transmembrane region" description="Helical" evidence="1">
    <location>
        <begin position="6"/>
        <end position="24"/>
    </location>
</feature>
<evidence type="ECO:0000256" key="1">
    <source>
        <dbReference type="SAM" id="Phobius"/>
    </source>
</evidence>
<dbReference type="OrthoDB" id="2016709at2759"/>
<feature type="non-terminal residue" evidence="2">
    <location>
        <position position="94"/>
    </location>
</feature>
<sequence>GWLGLAFGLVLLFVPLFMLLTRWFNKGRPIDELRITAPPSMNTVEQLLKLQNAISQLEELVQDGNVVLLKLRALFLCAFPKVCEQPKGHWAVKD</sequence>
<evidence type="ECO:0000313" key="2">
    <source>
        <dbReference type="EMBL" id="KAF5177114.1"/>
    </source>
</evidence>
<proteinExistence type="predicted"/>
<organism evidence="2 3">
    <name type="scientific">Thalictrum thalictroides</name>
    <name type="common">Rue-anemone</name>
    <name type="synonym">Anemone thalictroides</name>
    <dbReference type="NCBI Taxonomy" id="46969"/>
    <lineage>
        <taxon>Eukaryota</taxon>
        <taxon>Viridiplantae</taxon>
        <taxon>Streptophyta</taxon>
        <taxon>Embryophyta</taxon>
        <taxon>Tracheophyta</taxon>
        <taxon>Spermatophyta</taxon>
        <taxon>Magnoliopsida</taxon>
        <taxon>Ranunculales</taxon>
        <taxon>Ranunculaceae</taxon>
        <taxon>Thalictroideae</taxon>
        <taxon>Thalictrum</taxon>
    </lineage>
</organism>
<accession>A0A7J6UWX0</accession>
<dbReference type="PANTHER" id="PTHR31860">
    <property type="entry name" value="HEAT-INDUCIBLE TRANSCRIPTION REPRESSOR (DUF639)-RELATED"/>
    <property type="match status" value="1"/>
</dbReference>
<keyword evidence="1" id="KW-1133">Transmembrane helix</keyword>
<dbReference type="EMBL" id="JABWDY010041807">
    <property type="protein sequence ID" value="KAF5177114.1"/>
    <property type="molecule type" value="Genomic_DNA"/>
</dbReference>
<evidence type="ECO:0000313" key="3">
    <source>
        <dbReference type="Proteomes" id="UP000554482"/>
    </source>
</evidence>
<keyword evidence="1" id="KW-0812">Transmembrane</keyword>
<dbReference type="AlphaFoldDB" id="A0A7J6UWX0"/>
<dbReference type="Pfam" id="PF04842">
    <property type="entry name" value="DUF639"/>
    <property type="match status" value="1"/>
</dbReference>
<dbReference type="Proteomes" id="UP000554482">
    <property type="component" value="Unassembled WGS sequence"/>
</dbReference>
<dbReference type="InterPro" id="IPR006927">
    <property type="entry name" value="DUF639"/>
</dbReference>
<name>A0A7J6UWX0_THATH</name>
<dbReference type="PANTHER" id="PTHR31860:SF6">
    <property type="entry name" value="HEAT-INDUCIBLE TRANSCRIPTION REPRESSOR (DUF639)"/>
    <property type="match status" value="1"/>
</dbReference>
<keyword evidence="1" id="KW-0472">Membrane</keyword>